<dbReference type="RefSeq" id="WP_012858293.1">
    <property type="nucleotide sequence ID" value="NC_013515.1"/>
</dbReference>
<feature type="coiled-coil region" evidence="1">
    <location>
        <begin position="6"/>
        <end position="78"/>
    </location>
</feature>
<dbReference type="SUPFAM" id="SSF58113">
    <property type="entry name" value="Apolipoprotein A-I"/>
    <property type="match status" value="1"/>
</dbReference>
<evidence type="ECO:0000256" key="1">
    <source>
        <dbReference type="SAM" id="Coils"/>
    </source>
</evidence>
<evidence type="ECO:0000313" key="2">
    <source>
        <dbReference type="EMBL" id="ACZ00735.1"/>
    </source>
</evidence>
<dbReference type="HOGENOM" id="CLU_2248614_0_0_0"/>
<keyword evidence="3" id="KW-1185">Reference proteome</keyword>
<dbReference type="EMBL" id="CP001779">
    <property type="protein sequence ID" value="ACZ00735.1"/>
    <property type="molecule type" value="Genomic_DNA"/>
</dbReference>
<sequence length="104" mass="12334">MAKEILEKLEEIEKIAKEKFEISQKEINSDIENLKQNLDNSFTEKVKEYKEELVNELNEEKENLKKSLEYKITDMKDKSEKLSSNFHDKINLVIEEVKNIVMKG</sequence>
<reference evidence="2 3" key="1">
    <citation type="journal article" date="2009" name="Stand. Genomic Sci.">
        <title>Complete genome sequence of Streptobacillus moniliformis type strain (9901T).</title>
        <authorList>
            <person name="Nolan M."/>
            <person name="Gronow S."/>
            <person name="Lapidus A."/>
            <person name="Ivanova N."/>
            <person name="Copeland A."/>
            <person name="Lucas S."/>
            <person name="Del Rio T.G."/>
            <person name="Chen F."/>
            <person name="Tice H."/>
            <person name="Pitluck S."/>
            <person name="Cheng J.F."/>
            <person name="Sims D."/>
            <person name="Meincke L."/>
            <person name="Bruce D."/>
            <person name="Goodwin L."/>
            <person name="Brettin T."/>
            <person name="Han C."/>
            <person name="Detter J.C."/>
            <person name="Ovchinikova G."/>
            <person name="Pati A."/>
            <person name="Mavromatis K."/>
            <person name="Mikhailova N."/>
            <person name="Chen A."/>
            <person name="Palaniappan K."/>
            <person name="Land M."/>
            <person name="Hauser L."/>
            <person name="Chang Y.J."/>
            <person name="Jeffries C.D."/>
            <person name="Rohde M."/>
            <person name="Sproer C."/>
            <person name="Goker M."/>
            <person name="Bristow J."/>
            <person name="Eisen J.A."/>
            <person name="Markowitz V."/>
            <person name="Hugenholtz P."/>
            <person name="Kyrpides N.C."/>
            <person name="Klenk H.P."/>
            <person name="Chain P."/>
        </authorList>
    </citation>
    <scope>NUCLEOTIDE SEQUENCE [LARGE SCALE GENOMIC DNA]</scope>
    <source>
        <strain evidence="3">ATCC 14647 / DSM 12112 / NCTC 10651 / 9901</strain>
    </source>
</reference>
<keyword evidence="1" id="KW-0175">Coiled coil</keyword>
<dbReference type="STRING" id="519441.Smon_0250"/>
<dbReference type="Proteomes" id="UP000002072">
    <property type="component" value="Chromosome"/>
</dbReference>
<accession>D1AWQ9</accession>
<dbReference type="AlphaFoldDB" id="D1AWQ9"/>
<dbReference type="GeneID" id="29674185"/>
<dbReference type="OrthoDB" id="95792at2"/>
<protein>
    <submittedName>
        <fullName evidence="2">Uncharacterized protein</fullName>
    </submittedName>
</protein>
<dbReference type="Gene3D" id="1.20.120.20">
    <property type="entry name" value="Apolipoprotein"/>
    <property type="match status" value="1"/>
</dbReference>
<gene>
    <name evidence="2" type="ordered locus">Smon_0250</name>
</gene>
<evidence type="ECO:0000313" key="3">
    <source>
        <dbReference type="Proteomes" id="UP000002072"/>
    </source>
</evidence>
<organism evidence="2 3">
    <name type="scientific">Streptobacillus moniliformis (strain ATCC 14647 / DSM 12112 / NCTC 10651 / 9901)</name>
    <dbReference type="NCBI Taxonomy" id="519441"/>
    <lineage>
        <taxon>Bacteria</taxon>
        <taxon>Fusobacteriati</taxon>
        <taxon>Fusobacteriota</taxon>
        <taxon>Fusobacteriia</taxon>
        <taxon>Fusobacteriales</taxon>
        <taxon>Leptotrichiaceae</taxon>
        <taxon>Streptobacillus</taxon>
    </lineage>
</organism>
<name>D1AWQ9_STRM9</name>
<proteinExistence type="predicted"/>
<dbReference type="KEGG" id="smf:Smon_0250"/>